<keyword evidence="3" id="KW-1185">Reference proteome</keyword>
<dbReference type="OrthoDB" id="4344093at2759"/>
<gene>
    <name evidence="2" type="ORF">N7456_009225</name>
</gene>
<evidence type="ECO:0000256" key="1">
    <source>
        <dbReference type="SAM" id="MobiDB-lite"/>
    </source>
</evidence>
<reference evidence="2" key="2">
    <citation type="journal article" date="2023" name="IMA Fungus">
        <title>Comparative genomic study of the Penicillium genus elucidates a diverse pangenome and 15 lateral gene transfer events.</title>
        <authorList>
            <person name="Petersen C."/>
            <person name="Sorensen T."/>
            <person name="Nielsen M.R."/>
            <person name="Sondergaard T.E."/>
            <person name="Sorensen J.L."/>
            <person name="Fitzpatrick D.A."/>
            <person name="Frisvad J.C."/>
            <person name="Nielsen K.L."/>
        </authorList>
    </citation>
    <scope>NUCLEOTIDE SEQUENCE</scope>
    <source>
        <strain evidence="2">IBT 30069</strain>
    </source>
</reference>
<evidence type="ECO:0000313" key="2">
    <source>
        <dbReference type="EMBL" id="KAJ5093364.1"/>
    </source>
</evidence>
<proteinExistence type="predicted"/>
<sequence>MASNVYSAEPAYPVLAHTLLPQSTPPIIAHEQPIQGSTTSEWNLNDDIAAGIKSGSSRIFRYGSVIGFSRLKMRSSDNDEYIGEIPRQILTTHLRRNPLSSEAETFIIYPSNFDAFAARNLFNDLQSGSPGLSRDDAIKRLDSVNLLHVHNLQNAAQAIKHVSDQLQQASERRQQPHDASKPSNSTSILVVVGLDTLAEGVIRASNPARGAAVLASTLRMMTRMSRTHSDFLSIILVNTSGLGSAYEFDQEGSNRRDNASSDADIRSSRDDGIHSIFQMSGYPLLSNLLMRTLDQGIDTHILLSDVKYARVAEVIKDRTGSGLGKWGIWSPQRRGF</sequence>
<dbReference type="EMBL" id="JAPQKH010000006">
    <property type="protein sequence ID" value="KAJ5093364.1"/>
    <property type="molecule type" value="Genomic_DNA"/>
</dbReference>
<dbReference type="AlphaFoldDB" id="A0A9W9F4G8"/>
<reference evidence="2" key="1">
    <citation type="submission" date="2022-11" db="EMBL/GenBank/DDBJ databases">
        <authorList>
            <person name="Petersen C."/>
        </authorList>
    </citation>
    <scope>NUCLEOTIDE SEQUENCE</scope>
    <source>
        <strain evidence="2">IBT 30069</strain>
    </source>
</reference>
<name>A0A9W9F4G8_9EURO</name>
<organism evidence="2 3">
    <name type="scientific">Penicillium angulare</name>
    <dbReference type="NCBI Taxonomy" id="116970"/>
    <lineage>
        <taxon>Eukaryota</taxon>
        <taxon>Fungi</taxon>
        <taxon>Dikarya</taxon>
        <taxon>Ascomycota</taxon>
        <taxon>Pezizomycotina</taxon>
        <taxon>Eurotiomycetes</taxon>
        <taxon>Eurotiomycetidae</taxon>
        <taxon>Eurotiales</taxon>
        <taxon>Aspergillaceae</taxon>
        <taxon>Penicillium</taxon>
    </lineage>
</organism>
<feature type="region of interest" description="Disordered" evidence="1">
    <location>
        <begin position="161"/>
        <end position="184"/>
    </location>
</feature>
<comment type="caution">
    <text evidence="2">The sequence shown here is derived from an EMBL/GenBank/DDBJ whole genome shotgun (WGS) entry which is preliminary data.</text>
</comment>
<accession>A0A9W9F4G8</accession>
<feature type="compositionally biased region" description="Basic and acidic residues" evidence="1">
    <location>
        <begin position="252"/>
        <end position="267"/>
    </location>
</feature>
<dbReference type="Proteomes" id="UP001149165">
    <property type="component" value="Unassembled WGS sequence"/>
</dbReference>
<protein>
    <submittedName>
        <fullName evidence="2">Uncharacterized protein</fullName>
    </submittedName>
</protein>
<feature type="region of interest" description="Disordered" evidence="1">
    <location>
        <begin position="248"/>
        <end position="267"/>
    </location>
</feature>
<feature type="compositionally biased region" description="Basic and acidic residues" evidence="1">
    <location>
        <begin position="170"/>
        <end position="180"/>
    </location>
</feature>
<evidence type="ECO:0000313" key="3">
    <source>
        <dbReference type="Proteomes" id="UP001149165"/>
    </source>
</evidence>